<evidence type="ECO:0000313" key="2">
    <source>
        <dbReference type="Proteomes" id="UP000307720"/>
    </source>
</evidence>
<dbReference type="EMBL" id="SRZB01000013">
    <property type="protein sequence ID" value="TGX98795.1"/>
    <property type="molecule type" value="Genomic_DNA"/>
</dbReference>
<name>A0AC61QZM8_9FIRM</name>
<sequence>MEKKNCYIYTRVSTSAQVEGYSLDAQLESLRKYADYRDLEIKGEYCDAGVSGGSIVGRHAFQNMIADIVEQKDNIAFVLVFKLSRFGRNSADVLKYMQLLIDYDIDLISVNESIDSSTQSGKMMLTIMSAVAEIEKENIRCQFMAGKQQKIMNGGWRGGPVPYGYRTINKELVVEKSEAEIVSLIYNLYSKEDASLRGVCDYLDRHGYQREYRGKMTHFNDRFIAAMLDNPIYCGKYIHNKRAKVNKEICYIDGIHEPIVSAELWDCVHEKRKQCIKCEKVWDKDRVSLLTGVVKCPVCGDGMVHVVSRSVNKNHGGMYKPVHGYVCPNKGKHRYKICPFSRSYNQEKVDAAVYELIGRIGTLSSFNKMLEKEFDNDELKRYQEELKDIRKQIYCKESEKSRIGLKLDNLDVLDDDYISKYEEFENEIDSIYDDLTELENLMDTITDKISRLEKGAMAEEHIRKILANFQNIFDKMDCHEKKEFYQNLIERIDVFPDKREDRRIIKSITFKFPIVYNNKGKKEVGENDRFVYKLDCAKIGMTKAESHASYAMIKEYVMEKYGLKIHSLYIAQIKRKFGLIERQNYNISNKENQRVPTCPKDKEKCIVAALKHFKEIS</sequence>
<gene>
    <name evidence="1" type="ORF">E5357_07475</name>
</gene>
<keyword evidence="2" id="KW-1185">Reference proteome</keyword>
<protein>
    <submittedName>
        <fullName evidence="1">Recombinase family protein</fullName>
    </submittedName>
</protein>
<reference evidence="1" key="1">
    <citation type="submission" date="2019-04" db="EMBL/GenBank/DDBJ databases">
        <title>Microbes associate with the intestines of laboratory mice.</title>
        <authorList>
            <person name="Navarre W."/>
            <person name="Wong E."/>
            <person name="Huang K."/>
            <person name="Tropini C."/>
            <person name="Ng K."/>
            <person name="Yu B."/>
        </authorList>
    </citation>
    <scope>NUCLEOTIDE SEQUENCE</scope>
    <source>
        <strain evidence="1">NM72_1-8</strain>
    </source>
</reference>
<evidence type="ECO:0000313" key="1">
    <source>
        <dbReference type="EMBL" id="TGX98795.1"/>
    </source>
</evidence>
<accession>A0AC61QZM8</accession>
<organism evidence="1 2">
    <name type="scientific">Hominisplanchenecus murintestinalis</name>
    <dbReference type="NCBI Taxonomy" id="2941517"/>
    <lineage>
        <taxon>Bacteria</taxon>
        <taxon>Bacillati</taxon>
        <taxon>Bacillota</taxon>
        <taxon>Clostridia</taxon>
        <taxon>Lachnospirales</taxon>
        <taxon>Lachnospiraceae</taxon>
        <taxon>Hominisplanchenecus</taxon>
    </lineage>
</organism>
<dbReference type="Proteomes" id="UP000307720">
    <property type="component" value="Unassembled WGS sequence"/>
</dbReference>
<comment type="caution">
    <text evidence="1">The sequence shown here is derived from an EMBL/GenBank/DDBJ whole genome shotgun (WGS) entry which is preliminary data.</text>
</comment>
<proteinExistence type="predicted"/>